<evidence type="ECO:0000256" key="1">
    <source>
        <dbReference type="SAM" id="MobiDB-lite"/>
    </source>
</evidence>
<name>A0AAN6YYW0_9PEZI</name>
<feature type="region of interest" description="Disordered" evidence="1">
    <location>
        <begin position="48"/>
        <end position="69"/>
    </location>
</feature>
<sequence length="157" mass="16387">MQATSLPILYGTQIGASFMMLLAMTPQARFHWLPTLISVAPLALNTASTSCSPPSSPPPGSTSTSLCRRTRPCPAVRLQPQGGRHHPGRPHDRAHPAALFVQAWSMMRLCLCCTSCRGTLVSLAPVIATVMQSMISVILQTRGILRGGGGGGGGGGI</sequence>
<dbReference type="GeneID" id="87834169"/>
<dbReference type="EMBL" id="MU853251">
    <property type="protein sequence ID" value="KAK4119226.1"/>
    <property type="molecule type" value="Genomic_DNA"/>
</dbReference>
<evidence type="ECO:0000313" key="3">
    <source>
        <dbReference type="Proteomes" id="UP001302602"/>
    </source>
</evidence>
<comment type="caution">
    <text evidence="2">The sequence shown here is derived from an EMBL/GenBank/DDBJ whole genome shotgun (WGS) entry which is preliminary data.</text>
</comment>
<gene>
    <name evidence="2" type="ORF">N657DRAFT_707841</name>
</gene>
<keyword evidence="3" id="KW-1185">Reference proteome</keyword>
<dbReference type="RefSeq" id="XP_062642999.1">
    <property type="nucleotide sequence ID" value="XM_062797397.1"/>
</dbReference>
<accession>A0AAN6YYW0</accession>
<proteinExistence type="predicted"/>
<dbReference type="AlphaFoldDB" id="A0AAN6YYW0"/>
<reference evidence="2" key="2">
    <citation type="submission" date="2023-05" db="EMBL/GenBank/DDBJ databases">
        <authorList>
            <consortium name="Lawrence Berkeley National Laboratory"/>
            <person name="Steindorff A."/>
            <person name="Hensen N."/>
            <person name="Bonometti L."/>
            <person name="Westerberg I."/>
            <person name="Brannstrom I.O."/>
            <person name="Guillou S."/>
            <person name="Cros-Aarteil S."/>
            <person name="Calhoun S."/>
            <person name="Haridas S."/>
            <person name="Kuo A."/>
            <person name="Mondo S."/>
            <person name="Pangilinan J."/>
            <person name="Riley R."/>
            <person name="Labutti K."/>
            <person name="Andreopoulos B."/>
            <person name="Lipzen A."/>
            <person name="Chen C."/>
            <person name="Yanf M."/>
            <person name="Daum C."/>
            <person name="Ng V."/>
            <person name="Clum A."/>
            <person name="Ohm R."/>
            <person name="Martin F."/>
            <person name="Silar P."/>
            <person name="Natvig D."/>
            <person name="Lalanne C."/>
            <person name="Gautier V."/>
            <person name="Ament-Velasquez S.L."/>
            <person name="Kruys A."/>
            <person name="Hutchinson M.I."/>
            <person name="Powell A.J."/>
            <person name="Barry K."/>
            <person name="Miller A.N."/>
            <person name="Grigoriev I.V."/>
            <person name="Debuchy R."/>
            <person name="Gladieux P."/>
            <person name="Thoren M.H."/>
            <person name="Johannesson H."/>
        </authorList>
    </citation>
    <scope>NUCLEOTIDE SEQUENCE</scope>
    <source>
        <strain evidence="2">CBS 731.68</strain>
    </source>
</reference>
<reference evidence="2" key="1">
    <citation type="journal article" date="2023" name="Mol. Phylogenet. Evol.">
        <title>Genome-scale phylogeny and comparative genomics of the fungal order Sordariales.</title>
        <authorList>
            <person name="Hensen N."/>
            <person name="Bonometti L."/>
            <person name="Westerberg I."/>
            <person name="Brannstrom I.O."/>
            <person name="Guillou S."/>
            <person name="Cros-Aarteil S."/>
            <person name="Calhoun S."/>
            <person name="Haridas S."/>
            <person name="Kuo A."/>
            <person name="Mondo S."/>
            <person name="Pangilinan J."/>
            <person name="Riley R."/>
            <person name="LaButti K."/>
            <person name="Andreopoulos B."/>
            <person name="Lipzen A."/>
            <person name="Chen C."/>
            <person name="Yan M."/>
            <person name="Daum C."/>
            <person name="Ng V."/>
            <person name="Clum A."/>
            <person name="Steindorff A."/>
            <person name="Ohm R.A."/>
            <person name="Martin F."/>
            <person name="Silar P."/>
            <person name="Natvig D.O."/>
            <person name="Lalanne C."/>
            <person name="Gautier V."/>
            <person name="Ament-Velasquez S.L."/>
            <person name="Kruys A."/>
            <person name="Hutchinson M.I."/>
            <person name="Powell A.J."/>
            <person name="Barry K."/>
            <person name="Miller A.N."/>
            <person name="Grigoriev I.V."/>
            <person name="Debuchy R."/>
            <person name="Gladieux P."/>
            <person name="Hiltunen Thoren M."/>
            <person name="Johannesson H."/>
        </authorList>
    </citation>
    <scope>NUCLEOTIDE SEQUENCE</scope>
    <source>
        <strain evidence="2">CBS 731.68</strain>
    </source>
</reference>
<evidence type="ECO:0000313" key="2">
    <source>
        <dbReference type="EMBL" id="KAK4119226.1"/>
    </source>
</evidence>
<dbReference type="Proteomes" id="UP001302602">
    <property type="component" value="Unassembled WGS sequence"/>
</dbReference>
<organism evidence="2 3">
    <name type="scientific">Parathielavia appendiculata</name>
    <dbReference type="NCBI Taxonomy" id="2587402"/>
    <lineage>
        <taxon>Eukaryota</taxon>
        <taxon>Fungi</taxon>
        <taxon>Dikarya</taxon>
        <taxon>Ascomycota</taxon>
        <taxon>Pezizomycotina</taxon>
        <taxon>Sordariomycetes</taxon>
        <taxon>Sordariomycetidae</taxon>
        <taxon>Sordariales</taxon>
        <taxon>Chaetomiaceae</taxon>
        <taxon>Parathielavia</taxon>
    </lineage>
</organism>
<protein>
    <submittedName>
        <fullName evidence="2">Uncharacterized protein</fullName>
    </submittedName>
</protein>